<dbReference type="AlphaFoldDB" id="A0A9P9K940"/>
<gene>
    <name evidence="2" type="ORF">BKA55DRAFT_566445</name>
</gene>
<proteinExistence type="predicted"/>
<comment type="caution">
    <text evidence="2">The sequence shown here is derived from an EMBL/GenBank/DDBJ whole genome shotgun (WGS) entry which is preliminary data.</text>
</comment>
<dbReference type="GeneID" id="70222597"/>
<evidence type="ECO:0000313" key="3">
    <source>
        <dbReference type="Proteomes" id="UP000720189"/>
    </source>
</evidence>
<feature type="signal peptide" evidence="1">
    <location>
        <begin position="1"/>
        <end position="17"/>
    </location>
</feature>
<evidence type="ECO:0000256" key="1">
    <source>
        <dbReference type="SAM" id="SignalP"/>
    </source>
</evidence>
<keyword evidence="3" id="KW-1185">Reference proteome</keyword>
<dbReference type="RefSeq" id="XP_046050149.1">
    <property type="nucleotide sequence ID" value="XM_046192643.1"/>
</dbReference>
<reference evidence="2" key="1">
    <citation type="journal article" date="2021" name="Nat. Commun.">
        <title>Genetic determinants of endophytism in the Arabidopsis root mycobiome.</title>
        <authorList>
            <person name="Mesny F."/>
            <person name="Miyauchi S."/>
            <person name="Thiergart T."/>
            <person name="Pickel B."/>
            <person name="Atanasova L."/>
            <person name="Karlsson M."/>
            <person name="Huettel B."/>
            <person name="Barry K.W."/>
            <person name="Haridas S."/>
            <person name="Chen C."/>
            <person name="Bauer D."/>
            <person name="Andreopoulos W."/>
            <person name="Pangilinan J."/>
            <person name="LaButti K."/>
            <person name="Riley R."/>
            <person name="Lipzen A."/>
            <person name="Clum A."/>
            <person name="Drula E."/>
            <person name="Henrissat B."/>
            <person name="Kohler A."/>
            <person name="Grigoriev I.V."/>
            <person name="Martin F.M."/>
            <person name="Hacquard S."/>
        </authorList>
    </citation>
    <scope>NUCLEOTIDE SEQUENCE</scope>
    <source>
        <strain evidence="2">MPI-CAGE-AT-0023</strain>
    </source>
</reference>
<name>A0A9P9K940_FUSRE</name>
<feature type="chain" id="PRO_5040204079" description="Secreted protein" evidence="1">
    <location>
        <begin position="18"/>
        <end position="119"/>
    </location>
</feature>
<evidence type="ECO:0000313" key="2">
    <source>
        <dbReference type="EMBL" id="KAH7253902.1"/>
    </source>
</evidence>
<dbReference type="Proteomes" id="UP000720189">
    <property type="component" value="Unassembled WGS sequence"/>
</dbReference>
<dbReference type="EMBL" id="JAGMUX010000007">
    <property type="protein sequence ID" value="KAH7253902.1"/>
    <property type="molecule type" value="Genomic_DNA"/>
</dbReference>
<organism evidence="2 3">
    <name type="scientific">Fusarium redolens</name>
    <dbReference type="NCBI Taxonomy" id="48865"/>
    <lineage>
        <taxon>Eukaryota</taxon>
        <taxon>Fungi</taxon>
        <taxon>Dikarya</taxon>
        <taxon>Ascomycota</taxon>
        <taxon>Pezizomycotina</taxon>
        <taxon>Sordariomycetes</taxon>
        <taxon>Hypocreomycetidae</taxon>
        <taxon>Hypocreales</taxon>
        <taxon>Nectriaceae</taxon>
        <taxon>Fusarium</taxon>
        <taxon>Fusarium redolens species complex</taxon>
    </lineage>
</organism>
<protein>
    <recommendedName>
        <fullName evidence="4">Secreted protein</fullName>
    </recommendedName>
</protein>
<evidence type="ECO:0008006" key="4">
    <source>
        <dbReference type="Google" id="ProtNLM"/>
    </source>
</evidence>
<sequence>MPFFFVAFCCFLSVLSPKSDVSLSQRAHSQVMTGSLTQHLLVVVVVAGLAEVAAGELDNVVAAAASGALRVGHVNRSVGSGRGLGVTESELAEVGERHDERCGRGFGRRLLCDGCLVLR</sequence>
<keyword evidence="1" id="KW-0732">Signal</keyword>
<accession>A0A9P9K940</accession>